<evidence type="ECO:0000256" key="2">
    <source>
        <dbReference type="ARBA" id="ARBA00007362"/>
    </source>
</evidence>
<evidence type="ECO:0000313" key="11">
    <source>
        <dbReference type="Proteomes" id="UP000229757"/>
    </source>
</evidence>
<keyword evidence="7 8" id="KW-0472">Membrane</keyword>
<organism evidence="10 11">
    <name type="scientific">Reinekea forsetii</name>
    <dbReference type="NCBI Taxonomy" id="1336806"/>
    <lineage>
        <taxon>Bacteria</taxon>
        <taxon>Pseudomonadati</taxon>
        <taxon>Pseudomonadota</taxon>
        <taxon>Gammaproteobacteria</taxon>
        <taxon>Oceanospirillales</taxon>
        <taxon>Saccharospirillaceae</taxon>
        <taxon>Reinekea</taxon>
    </lineage>
</organism>
<feature type="transmembrane region" description="Helical" evidence="8">
    <location>
        <begin position="225"/>
        <end position="249"/>
    </location>
</feature>
<evidence type="ECO:0000256" key="5">
    <source>
        <dbReference type="ARBA" id="ARBA00022692"/>
    </source>
</evidence>
<dbReference type="Proteomes" id="UP000229757">
    <property type="component" value="Chromosome"/>
</dbReference>
<evidence type="ECO:0000256" key="3">
    <source>
        <dbReference type="ARBA" id="ARBA00022448"/>
    </source>
</evidence>
<proteinExistence type="inferred from homology"/>
<accession>A0A2K8KR39</accession>
<dbReference type="GO" id="GO:0005886">
    <property type="term" value="C:plasma membrane"/>
    <property type="evidence" value="ECO:0007669"/>
    <property type="project" value="UniProtKB-SubCell"/>
</dbReference>
<dbReference type="SUPFAM" id="SSF103481">
    <property type="entry name" value="Multidrug resistance efflux transporter EmrE"/>
    <property type="match status" value="2"/>
</dbReference>
<evidence type="ECO:0000256" key="1">
    <source>
        <dbReference type="ARBA" id="ARBA00004651"/>
    </source>
</evidence>
<dbReference type="KEGG" id="rfo:REIFOR_02073"/>
<keyword evidence="11" id="KW-1185">Reference proteome</keyword>
<keyword evidence="3" id="KW-0813">Transport</keyword>
<feature type="transmembrane region" description="Helical" evidence="8">
    <location>
        <begin position="255"/>
        <end position="277"/>
    </location>
</feature>
<evidence type="ECO:0000259" key="9">
    <source>
        <dbReference type="Pfam" id="PF00892"/>
    </source>
</evidence>
<name>A0A2K8KR39_9GAMM</name>
<reference evidence="10 11" key="1">
    <citation type="journal article" date="2017" name="Environ. Microbiol.">
        <title>Genomic and physiological analyses of 'Reinekea forsetii' reveal a versatile opportunistic lifestyle during spring algae blooms.</title>
        <authorList>
            <person name="Avci B."/>
            <person name="Hahnke R.L."/>
            <person name="Chafee M."/>
            <person name="Fischer T."/>
            <person name="Gruber-Vodicka H."/>
            <person name="Tegetmeyer H.E."/>
            <person name="Harder J."/>
            <person name="Fuchs B.M."/>
            <person name="Amann R.I."/>
            <person name="Teeling H."/>
        </authorList>
    </citation>
    <scope>NUCLEOTIDE SEQUENCE [LARGE SCALE GENOMIC DNA]</scope>
    <source>
        <strain evidence="10 11">Hel1_31_D35</strain>
    </source>
</reference>
<dbReference type="InterPro" id="IPR037185">
    <property type="entry name" value="EmrE-like"/>
</dbReference>
<comment type="subcellular location">
    <subcellularLocation>
        <location evidence="1">Cell membrane</location>
        <topology evidence="1">Multi-pass membrane protein</topology>
    </subcellularLocation>
</comment>
<dbReference type="NCBIfam" id="TIGR00688">
    <property type="entry name" value="rarD"/>
    <property type="match status" value="1"/>
</dbReference>
<feature type="transmembrane region" description="Helical" evidence="8">
    <location>
        <begin position="198"/>
        <end position="218"/>
    </location>
</feature>
<dbReference type="InterPro" id="IPR004626">
    <property type="entry name" value="RarD"/>
</dbReference>
<protein>
    <submittedName>
        <fullName evidence="10">Membrane protein RarD</fullName>
    </submittedName>
</protein>
<evidence type="ECO:0000256" key="4">
    <source>
        <dbReference type="ARBA" id="ARBA00022475"/>
    </source>
</evidence>
<evidence type="ECO:0000256" key="8">
    <source>
        <dbReference type="SAM" id="Phobius"/>
    </source>
</evidence>
<keyword evidence="4" id="KW-1003">Cell membrane</keyword>
<dbReference type="AlphaFoldDB" id="A0A2K8KR39"/>
<sequence>MWYALAAYVIWGCFPLYFRLLVGIDAMEILSYRVVFAFLLAFVLLVMMKQLGGFGRLLRNRRVLLWSFLASILISTNWYVFIWAVAEHRVLETSLGYFITPLVSLLIGRLVLKEQINSWQWSAGGVAALAILFELIAMGGIPWVSLALALSFGCYGLVRKLQPVESLLGLGLETLWVLPIATLVIGNGIIDGGDSHSLWQYTLLFSSGVVTAVPLLLFASSLRRINLVVAGFIMYVNPMIQFVIAIWVLNEAVPMQRYLTFGLVWVAMVLFVIGLVTKARQLKRHTKNSLAEPLPIAPPL</sequence>
<comment type="similarity">
    <text evidence="2">Belongs to the EamA transporter family.</text>
</comment>
<feature type="transmembrane region" description="Helical" evidence="8">
    <location>
        <begin position="167"/>
        <end position="186"/>
    </location>
</feature>
<dbReference type="Pfam" id="PF00892">
    <property type="entry name" value="EamA"/>
    <property type="match status" value="1"/>
</dbReference>
<feature type="transmembrane region" description="Helical" evidence="8">
    <location>
        <begin position="94"/>
        <end position="112"/>
    </location>
</feature>
<dbReference type="InterPro" id="IPR000620">
    <property type="entry name" value="EamA_dom"/>
</dbReference>
<feature type="domain" description="EamA" evidence="9">
    <location>
        <begin position="2"/>
        <end position="133"/>
    </location>
</feature>
<keyword evidence="5 8" id="KW-0812">Transmembrane</keyword>
<feature type="transmembrane region" description="Helical" evidence="8">
    <location>
        <begin position="30"/>
        <end position="51"/>
    </location>
</feature>
<evidence type="ECO:0000256" key="7">
    <source>
        <dbReference type="ARBA" id="ARBA00023136"/>
    </source>
</evidence>
<gene>
    <name evidence="10" type="primary">rarD</name>
    <name evidence="10" type="ORF">REIFOR_02073</name>
</gene>
<keyword evidence="6 8" id="KW-1133">Transmembrane helix</keyword>
<evidence type="ECO:0000256" key="6">
    <source>
        <dbReference type="ARBA" id="ARBA00022989"/>
    </source>
</evidence>
<dbReference type="EMBL" id="CP011797">
    <property type="protein sequence ID" value="ATX77208.1"/>
    <property type="molecule type" value="Genomic_DNA"/>
</dbReference>
<feature type="transmembrane region" description="Helical" evidence="8">
    <location>
        <begin position="63"/>
        <end position="82"/>
    </location>
</feature>
<feature type="transmembrane region" description="Helical" evidence="8">
    <location>
        <begin position="142"/>
        <end position="158"/>
    </location>
</feature>
<feature type="transmembrane region" description="Helical" evidence="8">
    <location>
        <begin position="5"/>
        <end position="24"/>
    </location>
</feature>
<evidence type="ECO:0000313" key="10">
    <source>
        <dbReference type="EMBL" id="ATX77208.1"/>
    </source>
</evidence>